<sequence length="275" mass="30337">MRLVFDFDGTITQKDTIEELAQSAINRKRQQSEHNLQPAWDHAVKQYIQDYESYKLNYTPSELERGSIEEEKQFLAGLKPVEEASLTRVSDSGLFAGLKREDLVQMGVEGVSSGRIKLTDGFEELLEAAKQKGADVNVVSVNWSSAFVQGVLHGRGIADIVANNISEDGQIYGPSPSTSRLTTASDKMDALCGTGGRDRQVLYFGDSTTDITCLLQFNGVVLAKEKEKSSLLKTLARIGVDVPHVGNIHSHATKKLFWARDFREVLRSGIADMLS</sequence>
<name>A0AAJ0CE94_9HYPO</name>
<dbReference type="PANTHER" id="PTHR28181">
    <property type="entry name" value="UPF0655 PROTEIN YCR015C"/>
    <property type="match status" value="1"/>
</dbReference>
<evidence type="ECO:0000313" key="2">
    <source>
        <dbReference type="Proteomes" id="UP001251528"/>
    </source>
</evidence>
<keyword evidence="2" id="KW-1185">Reference proteome</keyword>
<dbReference type="EMBL" id="JASWJB010000345">
    <property type="protein sequence ID" value="KAK2591325.1"/>
    <property type="molecule type" value="Genomic_DNA"/>
</dbReference>
<protein>
    <recommendedName>
        <fullName evidence="3">Haloacid dehalogenase-like hydrolase</fullName>
    </recommendedName>
</protein>
<organism evidence="1 2">
    <name type="scientific">Conoideocrella luteorostrata</name>
    <dbReference type="NCBI Taxonomy" id="1105319"/>
    <lineage>
        <taxon>Eukaryota</taxon>
        <taxon>Fungi</taxon>
        <taxon>Dikarya</taxon>
        <taxon>Ascomycota</taxon>
        <taxon>Pezizomycotina</taxon>
        <taxon>Sordariomycetes</taxon>
        <taxon>Hypocreomycetidae</taxon>
        <taxon>Hypocreales</taxon>
        <taxon>Clavicipitaceae</taxon>
        <taxon>Conoideocrella</taxon>
    </lineage>
</organism>
<dbReference type="InterPro" id="IPR036412">
    <property type="entry name" value="HAD-like_sf"/>
</dbReference>
<dbReference type="AlphaFoldDB" id="A0AAJ0CE94"/>
<dbReference type="CDD" id="cd01427">
    <property type="entry name" value="HAD_like"/>
    <property type="match status" value="1"/>
</dbReference>
<dbReference type="Pfam" id="PF12710">
    <property type="entry name" value="HAD"/>
    <property type="match status" value="1"/>
</dbReference>
<dbReference type="Gene3D" id="3.40.50.1000">
    <property type="entry name" value="HAD superfamily/HAD-like"/>
    <property type="match status" value="1"/>
</dbReference>
<dbReference type="InterPro" id="IPR023214">
    <property type="entry name" value="HAD_sf"/>
</dbReference>
<dbReference type="SUPFAM" id="SSF56784">
    <property type="entry name" value="HAD-like"/>
    <property type="match status" value="1"/>
</dbReference>
<dbReference type="PANTHER" id="PTHR28181:SF1">
    <property type="entry name" value="COLD TOLERANCE PROTEIN 1"/>
    <property type="match status" value="1"/>
</dbReference>
<dbReference type="InterPro" id="IPR050849">
    <property type="entry name" value="HAD-like_hydrolase_phosphatase"/>
</dbReference>
<reference evidence="1" key="1">
    <citation type="submission" date="2023-06" db="EMBL/GenBank/DDBJ databases">
        <title>Conoideocrella luteorostrata (Hypocreales: Clavicipitaceae), a potential biocontrol fungus for elongate hemlock scale in United States Christmas tree production areas.</title>
        <authorList>
            <person name="Barrett H."/>
            <person name="Lovett B."/>
            <person name="Macias A.M."/>
            <person name="Stajich J.E."/>
            <person name="Kasson M.T."/>
        </authorList>
    </citation>
    <scope>NUCLEOTIDE SEQUENCE</scope>
    <source>
        <strain evidence="1">ARSEF 14590</strain>
    </source>
</reference>
<evidence type="ECO:0000313" key="1">
    <source>
        <dbReference type="EMBL" id="KAK2591325.1"/>
    </source>
</evidence>
<dbReference type="NCBIfam" id="TIGR01488">
    <property type="entry name" value="HAD-SF-IB"/>
    <property type="match status" value="1"/>
</dbReference>
<comment type="caution">
    <text evidence="1">The sequence shown here is derived from an EMBL/GenBank/DDBJ whole genome shotgun (WGS) entry which is preliminary data.</text>
</comment>
<proteinExistence type="predicted"/>
<dbReference type="Proteomes" id="UP001251528">
    <property type="component" value="Unassembled WGS sequence"/>
</dbReference>
<gene>
    <name evidence="1" type="ORF">QQS21_010978</name>
</gene>
<accession>A0AAJ0CE94</accession>
<evidence type="ECO:0008006" key="3">
    <source>
        <dbReference type="Google" id="ProtNLM"/>
    </source>
</evidence>